<feature type="region of interest" description="Disordered" evidence="1">
    <location>
        <begin position="500"/>
        <end position="600"/>
    </location>
</feature>
<feature type="chain" id="PRO_5043802783" description="TrbL/VirB6 plasmid conjugal transfer protein" evidence="3">
    <location>
        <begin position="32"/>
        <end position="600"/>
    </location>
</feature>
<accession>A0AAX4A0B3</accession>
<evidence type="ECO:0000256" key="1">
    <source>
        <dbReference type="SAM" id="MobiDB-lite"/>
    </source>
</evidence>
<keyword evidence="3" id="KW-0732">Signal</keyword>
<feature type="transmembrane region" description="Helical" evidence="2">
    <location>
        <begin position="285"/>
        <end position="310"/>
    </location>
</feature>
<feature type="compositionally biased region" description="Polar residues" evidence="1">
    <location>
        <begin position="587"/>
        <end position="600"/>
    </location>
</feature>
<feature type="transmembrane region" description="Helical" evidence="2">
    <location>
        <begin position="456"/>
        <end position="479"/>
    </location>
</feature>
<keyword evidence="2" id="KW-0472">Membrane</keyword>
<protein>
    <recommendedName>
        <fullName evidence="6">TrbL/VirB6 plasmid conjugal transfer protein</fullName>
    </recommendedName>
</protein>
<feature type="compositionally biased region" description="Low complexity" evidence="1">
    <location>
        <begin position="505"/>
        <end position="526"/>
    </location>
</feature>
<organism evidence="4 5">
    <name type="scientific">Rhodococcus erythropolis</name>
    <name type="common">Arthrobacter picolinophilus</name>
    <dbReference type="NCBI Taxonomy" id="1833"/>
    <lineage>
        <taxon>Bacteria</taxon>
        <taxon>Bacillati</taxon>
        <taxon>Actinomycetota</taxon>
        <taxon>Actinomycetes</taxon>
        <taxon>Mycobacteriales</taxon>
        <taxon>Nocardiaceae</taxon>
        <taxon>Rhodococcus</taxon>
        <taxon>Rhodococcus erythropolis group</taxon>
    </lineage>
</organism>
<keyword evidence="2" id="KW-0812">Transmembrane</keyword>
<evidence type="ECO:0000256" key="3">
    <source>
        <dbReference type="SAM" id="SignalP"/>
    </source>
</evidence>
<feature type="transmembrane region" description="Helical" evidence="2">
    <location>
        <begin position="242"/>
        <end position="264"/>
    </location>
</feature>
<evidence type="ECO:0000313" key="5">
    <source>
        <dbReference type="Proteomes" id="UP001230933"/>
    </source>
</evidence>
<keyword evidence="4" id="KW-0614">Plasmid</keyword>
<dbReference type="Proteomes" id="UP001230933">
    <property type="component" value="Plasmid pMGMM8_4"/>
</dbReference>
<gene>
    <name evidence="4" type="ORF">QIE55_33385</name>
</gene>
<keyword evidence="2" id="KW-1133">Transmembrane helix</keyword>
<feature type="compositionally biased region" description="Gly residues" evidence="1">
    <location>
        <begin position="527"/>
        <end position="536"/>
    </location>
</feature>
<sequence>MVKAALRTVAGLIVAVLLSALMVLAAPIASAQEPAPAPIPAAPEGFTLVDEEQRTANDLPEGALLLGDGVRPPAGYTSVQRQVAGTCRSIPLGNGASTQVCKSFSYAIPENGPTGAPVPETGGAAPGTPALPAVGTGDPGSGTYGFDETCEDMTKDTGSWLSPSQAALKIFANVTEQGCKVANVITHPGDALAKMWDSQFGKTVKSMIAGVADGFGTLLNWWFSIPTPKLANADYLTVLQAYMLPIQAGVLLASIMIAVIRVVLAHSGGEGAASQELTKIIVRTIFASALFGVAITAGTTIADSVSLWLLNESSGGDLGEKVKAMLLDDNSTWGPGWILLISILGMAGALFQALLLVIRQAFLIVIVGFLPMAASGSGTGMGSSAYQKMINWTVAFILFKPVAAGIMATAFWAADPGSDASKLQGLMLLSVAAVALPAVMRVLGVSSSNSGSGLGAAGPMLAGAGMAAAVASGGTSLAVKAGMSGGKAALGGLSGGGGSQGGYSGQAAGSGARQMSAASVGNTSSRGGSGNGGGGSRPPSKPSTPAGGGTRPAGRGSTAKAAASNARAGLTSAAQGANHAAADISNDIPQRSMGSNEVPQ</sequence>
<reference evidence="4" key="1">
    <citation type="submission" date="2023-08" db="EMBL/GenBank/DDBJ databases">
        <title>Isolation and Characterization of Rhodococcus erythropolis MGMM8.</title>
        <authorList>
            <person name="Diabankana R.G.C."/>
            <person name="Afordoanyi D.M."/>
            <person name="Validov S.Z."/>
        </authorList>
    </citation>
    <scope>NUCLEOTIDE SEQUENCE</scope>
    <source>
        <strain evidence="4">MGMM8</strain>
        <plasmid evidence="4">pMGMM8_4</plasmid>
    </source>
</reference>
<feature type="compositionally biased region" description="Low complexity" evidence="1">
    <location>
        <begin position="552"/>
        <end position="568"/>
    </location>
</feature>
<evidence type="ECO:0000256" key="2">
    <source>
        <dbReference type="SAM" id="Phobius"/>
    </source>
</evidence>
<feature type="transmembrane region" description="Helical" evidence="2">
    <location>
        <begin position="336"/>
        <end position="355"/>
    </location>
</feature>
<dbReference type="RefSeq" id="WP_073513125.1">
    <property type="nucleotide sequence ID" value="NZ_CP133194.1"/>
</dbReference>
<dbReference type="EMBL" id="CP133194">
    <property type="protein sequence ID" value="WMN02222.1"/>
    <property type="molecule type" value="Genomic_DNA"/>
</dbReference>
<name>A0AAX4A0B3_RHOER</name>
<proteinExistence type="predicted"/>
<evidence type="ECO:0008006" key="6">
    <source>
        <dbReference type="Google" id="ProtNLM"/>
    </source>
</evidence>
<feature type="signal peptide" evidence="3">
    <location>
        <begin position="1"/>
        <end position="31"/>
    </location>
</feature>
<dbReference type="AlphaFoldDB" id="A0AAX4A0B3"/>
<feature type="transmembrane region" description="Helical" evidence="2">
    <location>
        <begin position="392"/>
        <end position="414"/>
    </location>
</feature>
<feature type="transmembrane region" description="Helical" evidence="2">
    <location>
        <begin position="362"/>
        <end position="386"/>
    </location>
</feature>
<evidence type="ECO:0000313" key="4">
    <source>
        <dbReference type="EMBL" id="WMN02222.1"/>
    </source>
</evidence>
<geneLocation type="plasmid" evidence="4 5">
    <name>pMGMM8_4</name>
</geneLocation>
<feature type="transmembrane region" description="Helical" evidence="2">
    <location>
        <begin position="426"/>
        <end position="444"/>
    </location>
</feature>